<dbReference type="InterPro" id="IPR004073">
    <property type="entry name" value="GPCR_3_vmron_rcpt_2"/>
</dbReference>
<dbReference type="Pfam" id="PF01094">
    <property type="entry name" value="ANF_receptor"/>
    <property type="match status" value="1"/>
</dbReference>
<evidence type="ECO:0000259" key="11">
    <source>
        <dbReference type="PROSITE" id="PS50259"/>
    </source>
</evidence>
<dbReference type="PROSITE" id="PS50259">
    <property type="entry name" value="G_PROTEIN_RECEP_F3_4"/>
    <property type="match status" value="1"/>
</dbReference>
<comment type="subcellular location">
    <subcellularLocation>
        <location evidence="1">Cell membrane</location>
        <topology evidence="1">Multi-pass membrane protein</topology>
    </subcellularLocation>
</comment>
<evidence type="ECO:0000256" key="9">
    <source>
        <dbReference type="ARBA" id="ARBA00023224"/>
    </source>
</evidence>
<dbReference type="InterPro" id="IPR028082">
    <property type="entry name" value="Peripla_BP_I"/>
</dbReference>
<dbReference type="InParanoid" id="A0A6P9C2Z8"/>
<dbReference type="PRINTS" id="PR00248">
    <property type="entry name" value="GPCRMGR"/>
</dbReference>
<feature type="transmembrane region" description="Helical" evidence="10">
    <location>
        <begin position="759"/>
        <end position="787"/>
    </location>
</feature>
<feature type="transmembrane region" description="Helical" evidence="10">
    <location>
        <begin position="727"/>
        <end position="747"/>
    </location>
</feature>
<dbReference type="InterPro" id="IPR000337">
    <property type="entry name" value="GPCR_3"/>
</dbReference>
<keyword evidence="8" id="KW-0325">Glycoprotein</keyword>
<dbReference type="GO" id="GO:0005886">
    <property type="term" value="C:plasma membrane"/>
    <property type="evidence" value="ECO:0007669"/>
    <property type="project" value="UniProtKB-SubCell"/>
</dbReference>
<keyword evidence="12" id="KW-1185">Reference proteome</keyword>
<dbReference type="KEGG" id="pgut:117668695"/>
<dbReference type="InterPro" id="IPR017978">
    <property type="entry name" value="GPCR_3_C"/>
</dbReference>
<evidence type="ECO:0000256" key="4">
    <source>
        <dbReference type="ARBA" id="ARBA00022989"/>
    </source>
</evidence>
<evidence type="ECO:0000313" key="13">
    <source>
        <dbReference type="RefSeq" id="XP_034278648.2"/>
    </source>
</evidence>
<dbReference type="Pfam" id="PF00003">
    <property type="entry name" value="7tm_3"/>
    <property type="match status" value="1"/>
</dbReference>
<evidence type="ECO:0000256" key="1">
    <source>
        <dbReference type="ARBA" id="ARBA00004651"/>
    </source>
</evidence>
<keyword evidence="4 10" id="KW-1133">Transmembrane helix</keyword>
<feature type="transmembrane region" description="Helical" evidence="10">
    <location>
        <begin position="533"/>
        <end position="555"/>
    </location>
</feature>
<evidence type="ECO:0000256" key="7">
    <source>
        <dbReference type="ARBA" id="ARBA00023170"/>
    </source>
</evidence>
<dbReference type="GeneID" id="117668695"/>
<evidence type="ECO:0000256" key="8">
    <source>
        <dbReference type="ARBA" id="ARBA00023180"/>
    </source>
</evidence>
<dbReference type="RefSeq" id="XP_034278648.2">
    <property type="nucleotide sequence ID" value="XM_034422757.2"/>
</dbReference>
<dbReference type="SUPFAM" id="SSF53822">
    <property type="entry name" value="Periplasmic binding protein-like I"/>
    <property type="match status" value="1"/>
</dbReference>
<evidence type="ECO:0000256" key="6">
    <source>
        <dbReference type="ARBA" id="ARBA00023136"/>
    </source>
</evidence>
<dbReference type="PROSITE" id="PS00981">
    <property type="entry name" value="G_PROTEIN_RECEP_F3_3"/>
    <property type="match status" value="1"/>
</dbReference>
<reference evidence="13" key="1">
    <citation type="submission" date="2025-08" db="UniProtKB">
        <authorList>
            <consortium name="RefSeq"/>
        </authorList>
    </citation>
    <scope>IDENTIFICATION</scope>
    <source>
        <tissue evidence="13">Blood</tissue>
    </source>
</reference>
<dbReference type="Gene3D" id="2.10.50.30">
    <property type="entry name" value="GPCR, family 3, nine cysteines domain"/>
    <property type="match status" value="1"/>
</dbReference>
<feature type="transmembrane region" description="Helical" evidence="10">
    <location>
        <begin position="571"/>
        <end position="591"/>
    </location>
</feature>
<keyword evidence="6 10" id="KW-0472">Membrane</keyword>
<keyword evidence="7" id="KW-0675">Receptor</keyword>
<dbReference type="CDD" id="cd15283">
    <property type="entry name" value="7tmC_V2R_pheromone"/>
    <property type="match status" value="1"/>
</dbReference>
<feature type="transmembrane region" description="Helical" evidence="10">
    <location>
        <begin position="692"/>
        <end position="715"/>
    </location>
</feature>
<dbReference type="InterPro" id="IPR038550">
    <property type="entry name" value="GPCR_3_9-Cys_sf"/>
</dbReference>
<feature type="transmembrane region" description="Helical" evidence="10">
    <location>
        <begin position="647"/>
        <end position="666"/>
    </location>
</feature>
<evidence type="ECO:0000313" key="12">
    <source>
        <dbReference type="Proteomes" id="UP001652622"/>
    </source>
</evidence>
<evidence type="ECO:0000256" key="3">
    <source>
        <dbReference type="ARBA" id="ARBA00022692"/>
    </source>
</evidence>
<keyword evidence="3 10" id="KW-0812">Transmembrane</keyword>
<accession>A0A6P9C2Z8</accession>
<dbReference type="InterPro" id="IPR017979">
    <property type="entry name" value="GPCR_3_CS"/>
</dbReference>
<dbReference type="InterPro" id="IPR000068">
    <property type="entry name" value="GPCR_3_Ca_sens_rcpt-rel"/>
</dbReference>
<feature type="domain" description="G-protein coupled receptors family 3 profile" evidence="11">
    <location>
        <begin position="533"/>
        <end position="797"/>
    </location>
</feature>
<dbReference type="InterPro" id="IPR001828">
    <property type="entry name" value="ANF_lig-bd_rcpt"/>
</dbReference>
<sequence length="797" mass="91300">MECSRSVDPGSLVARYSLEGAPRAAGEGDGQQQQVSVKLKNYQHVLTMAFAVKEINENSQTLPNLTLGFHIYDSYSSARMTYYNTLKLLSTWKRTIPNYSCHKTKKLIALVGGLDSSTSFYMATLTGLYKFPQIAYSVFAPMMNASKFLPFLYRMMPSDIVQYSGIVQLLLHFQWTWVGIIATDDDDGENFVQTLTPLLSQHGICPAIIANIPTLSHYLNYYDLLMHTSPESMLLISSEVNVFVLHANHRTITCIKWLMYMYELLEEYDTKSVNKIWIMTAHWDFSTDLLQKSFDMMFFHGALSFAIHSNELLGFTHFLQELDPHSDNNDRFIQIFWQQAFGCSISSHNEKECTWQEKLSNLPGVVFEMSMTSQSYRIYNAIYVLAYALHDIYKPSPQTRAIFNRHHLDQKPWQINPFLRSITFNNSAGDIVSFNENGELTAGYDILNWVVFPNQTFVRVRVGKMDPQDKELIIKTDNITWRNSFNQLIPSHCFQDPSDADDCFQCPEDHYSNKNKDQCLPKRMNFLSFTEPLGITLLSLAVMLSVITVWVFWIFTMHQNTPIVKANNRDLTYYLLISLLLCFHSTFLFIGKPHTLTCYLRQTTFSIIFSVAISCILAKTVTVVLAFMATKPGSKLKKWIGKKLANFILLGCSLIQVGICVVWLWTFPPFLNFDFHALAEEIVVECKEGSDVMFYCVLGYLSFLAIVSFTVAYFAKKLPDIFNEAKFITFSMLVFCSVWFSFIPSYLSTKGKYMVAVEVFSILASSAGLLGCIFFPKCYIILFQPVLNSKDLLIRKK</sequence>
<proteinExistence type="predicted"/>
<name>A0A6P9C2Z8_PANGU</name>
<dbReference type="GO" id="GO:0004930">
    <property type="term" value="F:G protein-coupled receptor activity"/>
    <property type="evidence" value="ECO:0007669"/>
    <property type="project" value="UniProtKB-KW"/>
</dbReference>
<evidence type="ECO:0000256" key="5">
    <source>
        <dbReference type="ARBA" id="ARBA00023040"/>
    </source>
</evidence>
<evidence type="ECO:0000256" key="10">
    <source>
        <dbReference type="SAM" id="Phobius"/>
    </source>
</evidence>
<organism evidence="12 13">
    <name type="scientific">Pantherophis guttatus</name>
    <name type="common">Corn snake</name>
    <name type="synonym">Elaphe guttata</name>
    <dbReference type="NCBI Taxonomy" id="94885"/>
    <lineage>
        <taxon>Eukaryota</taxon>
        <taxon>Metazoa</taxon>
        <taxon>Chordata</taxon>
        <taxon>Craniata</taxon>
        <taxon>Vertebrata</taxon>
        <taxon>Euteleostomi</taxon>
        <taxon>Lepidosauria</taxon>
        <taxon>Squamata</taxon>
        <taxon>Bifurcata</taxon>
        <taxon>Unidentata</taxon>
        <taxon>Episquamata</taxon>
        <taxon>Toxicofera</taxon>
        <taxon>Serpentes</taxon>
        <taxon>Colubroidea</taxon>
        <taxon>Colubridae</taxon>
        <taxon>Colubrinae</taxon>
        <taxon>Pantherophis</taxon>
    </lineage>
</organism>
<keyword evidence="9" id="KW-0807">Transducer</keyword>
<keyword evidence="5" id="KW-0297">G-protein coupled receptor</keyword>
<dbReference type="PANTHER" id="PTHR24061">
    <property type="entry name" value="CALCIUM-SENSING RECEPTOR-RELATED"/>
    <property type="match status" value="1"/>
</dbReference>
<gene>
    <name evidence="13" type="primary">LOC117668695</name>
</gene>
<dbReference type="Gene3D" id="3.40.50.2300">
    <property type="match status" value="2"/>
</dbReference>
<dbReference type="Proteomes" id="UP001652622">
    <property type="component" value="Unplaced"/>
</dbReference>
<protein>
    <submittedName>
        <fullName evidence="13">Vomeronasal type-2 receptor 26-like</fullName>
    </submittedName>
</protein>
<dbReference type="PANTHER" id="PTHR24061:SF599">
    <property type="entry name" value="G-PROTEIN COUPLED RECEPTORS FAMILY 3 PROFILE DOMAIN-CONTAINING PROTEIN"/>
    <property type="match status" value="1"/>
</dbReference>
<dbReference type="PRINTS" id="PR01535">
    <property type="entry name" value="VOMERONASL2R"/>
</dbReference>
<feature type="transmembrane region" description="Helical" evidence="10">
    <location>
        <begin position="603"/>
        <end position="627"/>
    </location>
</feature>
<keyword evidence="2" id="KW-1003">Cell membrane</keyword>
<dbReference type="AlphaFoldDB" id="A0A6P9C2Z8"/>
<evidence type="ECO:0000256" key="2">
    <source>
        <dbReference type="ARBA" id="ARBA00022475"/>
    </source>
</evidence>